<organism evidence="3 4">
    <name type="scientific">Cellulomonas fimi</name>
    <dbReference type="NCBI Taxonomy" id="1708"/>
    <lineage>
        <taxon>Bacteria</taxon>
        <taxon>Bacillati</taxon>
        <taxon>Actinomycetota</taxon>
        <taxon>Actinomycetes</taxon>
        <taxon>Micrococcales</taxon>
        <taxon>Cellulomonadaceae</taxon>
        <taxon>Cellulomonas</taxon>
    </lineage>
</organism>
<dbReference type="AlphaFoldDB" id="A0A7Y0LXX6"/>
<dbReference type="GO" id="GO:0006950">
    <property type="term" value="P:response to stress"/>
    <property type="evidence" value="ECO:0007669"/>
    <property type="project" value="TreeGrafter"/>
</dbReference>
<comment type="caution">
    <text evidence="3">The sequence shown here is derived from an EMBL/GenBank/DDBJ whole genome shotgun (WGS) entry which is preliminary data.</text>
</comment>
<keyword evidence="4" id="KW-1185">Reference proteome</keyword>
<evidence type="ECO:0000313" key="4">
    <source>
        <dbReference type="Proteomes" id="UP000562124"/>
    </source>
</evidence>
<dbReference type="SUPFAM" id="SSF46785">
    <property type="entry name" value="Winged helix' DNA-binding domain"/>
    <property type="match status" value="1"/>
</dbReference>
<dbReference type="Proteomes" id="UP000562124">
    <property type="component" value="Unassembled WGS sequence"/>
</dbReference>
<dbReference type="PROSITE" id="PS50995">
    <property type="entry name" value="HTH_MARR_2"/>
    <property type="match status" value="1"/>
</dbReference>
<dbReference type="GO" id="GO:0003700">
    <property type="term" value="F:DNA-binding transcription factor activity"/>
    <property type="evidence" value="ECO:0007669"/>
    <property type="project" value="InterPro"/>
</dbReference>
<evidence type="ECO:0000256" key="1">
    <source>
        <dbReference type="SAM" id="MobiDB-lite"/>
    </source>
</evidence>
<dbReference type="Gene3D" id="1.10.10.10">
    <property type="entry name" value="Winged helix-like DNA-binding domain superfamily/Winged helix DNA-binding domain"/>
    <property type="match status" value="1"/>
</dbReference>
<proteinExistence type="predicted"/>
<evidence type="ECO:0000313" key="3">
    <source>
        <dbReference type="EMBL" id="NMR20110.1"/>
    </source>
</evidence>
<dbReference type="EMBL" id="JABCJJ010000009">
    <property type="protein sequence ID" value="NMR20110.1"/>
    <property type="molecule type" value="Genomic_DNA"/>
</dbReference>
<accession>A0A7Y0LXX6</accession>
<dbReference type="InterPro" id="IPR000835">
    <property type="entry name" value="HTH_MarR-typ"/>
</dbReference>
<gene>
    <name evidence="3" type="ORF">HIR71_07735</name>
</gene>
<evidence type="ECO:0000259" key="2">
    <source>
        <dbReference type="PROSITE" id="PS50995"/>
    </source>
</evidence>
<reference evidence="3 4" key="1">
    <citation type="submission" date="2020-04" db="EMBL/GenBank/DDBJ databases">
        <title>Sequencing and Assembly of C. fimi.</title>
        <authorList>
            <person name="Ramsey A.R."/>
        </authorList>
    </citation>
    <scope>NUCLEOTIDE SEQUENCE [LARGE SCALE GENOMIC DNA]</scope>
    <source>
        <strain evidence="3 4">SB</strain>
    </source>
</reference>
<dbReference type="InterPro" id="IPR036388">
    <property type="entry name" value="WH-like_DNA-bd_sf"/>
</dbReference>
<dbReference type="PANTHER" id="PTHR33164">
    <property type="entry name" value="TRANSCRIPTIONAL REGULATOR, MARR FAMILY"/>
    <property type="match status" value="1"/>
</dbReference>
<feature type="region of interest" description="Disordered" evidence="1">
    <location>
        <begin position="142"/>
        <end position="163"/>
    </location>
</feature>
<protein>
    <submittedName>
        <fullName evidence="3">Winged helix-turn-helix transcriptional regulator</fullName>
    </submittedName>
</protein>
<dbReference type="InterPro" id="IPR039422">
    <property type="entry name" value="MarR/SlyA-like"/>
</dbReference>
<sequence>MASGSKKDLERIDRALMQLRRFVEAPAMVDDRGRHVETSTLLVLEALGPESEPTVRDVARRLDVTHSTASRLVTRAEQAGMVRRRRSPTNRRETLVEATDDGHALRDRARTFRLHRLCDIVADWRSDDVAAFAHSLASFAERAAQESRVPDHHGQPEVDSPFT</sequence>
<name>A0A7Y0LXX6_CELFI</name>
<feature type="domain" description="HTH marR-type" evidence="2">
    <location>
        <begin position="9"/>
        <end position="141"/>
    </location>
</feature>
<dbReference type="RefSeq" id="WP_169324487.1">
    <property type="nucleotide sequence ID" value="NZ_JABCJJ010000009.1"/>
</dbReference>
<feature type="compositionally biased region" description="Basic and acidic residues" evidence="1">
    <location>
        <begin position="143"/>
        <end position="156"/>
    </location>
</feature>
<dbReference type="SMART" id="SM00347">
    <property type="entry name" value="HTH_MARR"/>
    <property type="match status" value="1"/>
</dbReference>
<dbReference type="PANTHER" id="PTHR33164:SF57">
    <property type="entry name" value="MARR-FAMILY TRANSCRIPTIONAL REGULATOR"/>
    <property type="match status" value="1"/>
</dbReference>
<dbReference type="Pfam" id="PF12802">
    <property type="entry name" value="MarR_2"/>
    <property type="match status" value="1"/>
</dbReference>
<dbReference type="InterPro" id="IPR036390">
    <property type="entry name" value="WH_DNA-bd_sf"/>
</dbReference>